<dbReference type="PANTHER" id="PTHR43053:SF4">
    <property type="entry name" value="MYOGENESIS-REGULATING GLYCOSIDASE"/>
    <property type="match status" value="1"/>
</dbReference>
<evidence type="ECO:0000256" key="3">
    <source>
        <dbReference type="ARBA" id="ARBA00023295"/>
    </source>
</evidence>
<dbReference type="Pfam" id="PF01055">
    <property type="entry name" value="Glyco_hydro_31_2nd"/>
    <property type="match status" value="1"/>
</dbReference>
<dbReference type="SUPFAM" id="SSF51445">
    <property type="entry name" value="(Trans)glycosidases"/>
    <property type="match status" value="1"/>
</dbReference>
<dbReference type="Proteomes" id="UP000542813">
    <property type="component" value="Unassembled WGS sequence"/>
</dbReference>
<evidence type="ECO:0000259" key="7">
    <source>
        <dbReference type="Pfam" id="PF21365"/>
    </source>
</evidence>
<evidence type="ECO:0000256" key="1">
    <source>
        <dbReference type="ARBA" id="ARBA00007806"/>
    </source>
</evidence>
<dbReference type="InterPro" id="IPR048395">
    <property type="entry name" value="Glyco_hydro_31_C"/>
</dbReference>
<dbReference type="InterPro" id="IPR017853">
    <property type="entry name" value="GH"/>
</dbReference>
<evidence type="ECO:0000313" key="9">
    <source>
        <dbReference type="EMBL" id="MBB5785644.1"/>
    </source>
</evidence>
<comment type="similarity">
    <text evidence="1 4">Belongs to the glycosyl hydrolase 31 family.</text>
</comment>
<keyword evidence="3 4" id="KW-0326">Glycosidase</keyword>
<protein>
    <recommendedName>
        <fullName evidence="11">Glycoside hydrolase</fullName>
    </recommendedName>
</protein>
<dbReference type="PANTHER" id="PTHR43053">
    <property type="entry name" value="GLYCOSIDASE FAMILY 31"/>
    <property type="match status" value="1"/>
</dbReference>
<dbReference type="InterPro" id="IPR033803">
    <property type="entry name" value="CBD-like_Golvesin-Xly"/>
</dbReference>
<dbReference type="Gene3D" id="2.60.120.260">
    <property type="entry name" value="Galactose-binding domain-like"/>
    <property type="match status" value="1"/>
</dbReference>
<dbReference type="InterPro" id="IPR000322">
    <property type="entry name" value="Glyco_hydro_31_TIM"/>
</dbReference>
<evidence type="ECO:0000259" key="6">
    <source>
        <dbReference type="Pfam" id="PF01055"/>
    </source>
</evidence>
<sequence>MPLPRASLPRAALAAAAVALGLTGVAVAAAPATAVQPEVVATTTHASYTETGTWSQARDPGYQGGRTRFTREAGATATWTLELPADGSYQLDAWYTASVENDKKVTYGWTGLAEPVTVDQSVGGGSWRHIGTVEGEAGDEVSITVTAVTAGAITRTDAIRLALPRCDLAPEAPPPGEPAQREFAGYTLTETPTHVAVETDGWAMRIERDGFRYALERDGEQVAAAHPESGLLSGPSGGELCGVVSTEVTGASDDGVSLRVVFADGLPATVTVRPDAASLGLSVVPTGPDAGAVGRIVARVAGGMNPAYGLGDDGGVRSRNLNVYGSDFEEIYGQNGGPVYRFVSTFTVFPDRGLGQVVFDRGRMSAQVDADATALGVHAATMPDLRYFFGDMPTVYEAFRDARADAGYVDTEPDYDFFGVGYESYGALAYNTNQQTITESVTRYLDEGYPLRWAVTGSGFWPYGDGGGQGTTSSFGMWGEKYPDPDTYKEFFAERGIDLILGLRQSFKALPEDGGQYDPELDGPWVLEGLERGYFIEDAPGEAKVFTTPNFPGSPIYLVDPDDAEAVAWFADLMELWGADGYKEDHMFDGGDNDYYDSALVNAVNEAFAERGDLVMVRNSAFSVPGSILRINDTDYNHAASDRDRTAVNSLAYPASGQPNFYPDIVGGRPMPDLETNRAKQVFLARNAMFAAVSPSMSFGNEPWRISDPALREATLKAARWHDRYLPYIYSAAAESWRTGYPGTATPLPIAYPDDAATYDLVSYTAKQYQWMLGPSLLVHPLFGSDVTTAQARDVYLPAGEWMDLETGERYTGPVTLEDHPQPVGTVPAFVGGTGILTAQRDGGVVAEVYPVAPEGATYTSTAPDGETTSSVTAANTGWDAVRVLDTTTGAEVPAERDPVTGAVVFAVVAGHDYQVLDDACPAGDPAGGSIVFGDQDSGVPNRDGGDGCTFLDEVWAGAPFEGHGAFVRAVRETTLAWQAAGLLSRTESQAVLAAAARSDEERG</sequence>
<keyword evidence="10" id="KW-1185">Reference proteome</keyword>
<dbReference type="InterPro" id="IPR013780">
    <property type="entry name" value="Glyco_hydro_b"/>
</dbReference>
<accession>A0A7W9GKP3</accession>
<evidence type="ECO:0000256" key="4">
    <source>
        <dbReference type="RuleBase" id="RU361185"/>
    </source>
</evidence>
<dbReference type="EMBL" id="JACHMM010000001">
    <property type="protein sequence ID" value="MBB5785644.1"/>
    <property type="molecule type" value="Genomic_DNA"/>
</dbReference>
<reference evidence="9 10" key="1">
    <citation type="submission" date="2020-08" db="EMBL/GenBank/DDBJ databases">
        <title>Sequencing the genomes of 1000 actinobacteria strains.</title>
        <authorList>
            <person name="Klenk H.-P."/>
        </authorList>
    </citation>
    <scope>NUCLEOTIDE SEQUENCE [LARGE SCALE GENOMIC DNA]</scope>
    <source>
        <strain evidence="9 10">DSM 102122</strain>
    </source>
</reference>
<comment type="caution">
    <text evidence="9">The sequence shown here is derived from an EMBL/GenBank/DDBJ whole genome shotgun (WGS) entry which is preliminary data.</text>
</comment>
<dbReference type="InterPro" id="IPR050985">
    <property type="entry name" value="Alpha-glycosidase_related"/>
</dbReference>
<dbReference type="Gene3D" id="3.20.20.80">
    <property type="entry name" value="Glycosidases"/>
    <property type="match status" value="1"/>
</dbReference>
<evidence type="ECO:0000256" key="5">
    <source>
        <dbReference type="SAM" id="SignalP"/>
    </source>
</evidence>
<proteinExistence type="inferred from homology"/>
<feature type="domain" description="Golvesin/Xly CBD-like" evidence="8">
    <location>
        <begin position="39"/>
        <end position="161"/>
    </location>
</feature>
<feature type="chain" id="PRO_5031205790" description="Glycoside hydrolase" evidence="5">
    <location>
        <begin position="29"/>
        <end position="1004"/>
    </location>
</feature>
<evidence type="ECO:0000256" key="2">
    <source>
        <dbReference type="ARBA" id="ARBA00022801"/>
    </source>
</evidence>
<evidence type="ECO:0000259" key="8">
    <source>
        <dbReference type="Pfam" id="PF25275"/>
    </source>
</evidence>
<keyword evidence="5" id="KW-0732">Signal</keyword>
<dbReference type="SUPFAM" id="SSF51011">
    <property type="entry name" value="Glycosyl hydrolase domain"/>
    <property type="match status" value="1"/>
</dbReference>
<dbReference type="Pfam" id="PF21365">
    <property type="entry name" value="Glyco_hydro_31_3rd"/>
    <property type="match status" value="1"/>
</dbReference>
<dbReference type="GO" id="GO:0005975">
    <property type="term" value="P:carbohydrate metabolic process"/>
    <property type="evidence" value="ECO:0007669"/>
    <property type="project" value="InterPro"/>
</dbReference>
<keyword evidence="2 4" id="KW-0378">Hydrolase</keyword>
<feature type="domain" description="Glycoside hydrolase family 31 TIM barrel" evidence="6">
    <location>
        <begin position="428"/>
        <end position="732"/>
    </location>
</feature>
<evidence type="ECO:0000313" key="10">
    <source>
        <dbReference type="Proteomes" id="UP000542813"/>
    </source>
</evidence>
<name>A0A7W9GKP3_9ACTN</name>
<dbReference type="AlphaFoldDB" id="A0A7W9GKP3"/>
<gene>
    <name evidence="9" type="ORF">HD601_000219</name>
</gene>
<dbReference type="RefSeq" id="WP_184818528.1">
    <property type="nucleotide sequence ID" value="NZ_JACHMM010000001.1"/>
</dbReference>
<dbReference type="Gene3D" id="2.60.40.1180">
    <property type="entry name" value="Golgi alpha-mannosidase II"/>
    <property type="match status" value="1"/>
</dbReference>
<dbReference type="Pfam" id="PF25275">
    <property type="entry name" value="Golvesin_C"/>
    <property type="match status" value="1"/>
</dbReference>
<dbReference type="GO" id="GO:0004553">
    <property type="term" value="F:hydrolase activity, hydrolyzing O-glycosyl compounds"/>
    <property type="evidence" value="ECO:0007669"/>
    <property type="project" value="InterPro"/>
</dbReference>
<feature type="signal peptide" evidence="5">
    <location>
        <begin position="1"/>
        <end position="28"/>
    </location>
</feature>
<evidence type="ECO:0008006" key="11">
    <source>
        <dbReference type="Google" id="ProtNLM"/>
    </source>
</evidence>
<organism evidence="9 10">
    <name type="scientific">Jiangella mangrovi</name>
    <dbReference type="NCBI Taxonomy" id="1524084"/>
    <lineage>
        <taxon>Bacteria</taxon>
        <taxon>Bacillati</taxon>
        <taxon>Actinomycetota</taxon>
        <taxon>Actinomycetes</taxon>
        <taxon>Jiangellales</taxon>
        <taxon>Jiangellaceae</taxon>
        <taxon>Jiangella</taxon>
    </lineage>
</organism>
<feature type="domain" description="Glycosyl hydrolase family 31 C-terminal" evidence="7">
    <location>
        <begin position="746"/>
        <end position="835"/>
    </location>
</feature>